<evidence type="ECO:0000259" key="1">
    <source>
        <dbReference type="Pfam" id="PF16976"/>
    </source>
</evidence>
<dbReference type="InterPro" id="IPR031571">
    <property type="entry name" value="RcpC_dom"/>
</dbReference>
<accession>A0ABN3NQU0</accession>
<comment type="caution">
    <text evidence="2">The sequence shown here is derived from an EMBL/GenBank/DDBJ whole genome shotgun (WGS) entry which is preliminary data.</text>
</comment>
<dbReference type="Pfam" id="PF16976">
    <property type="entry name" value="RcpC"/>
    <property type="match status" value="1"/>
</dbReference>
<evidence type="ECO:0000313" key="2">
    <source>
        <dbReference type="EMBL" id="GAA2529950.1"/>
    </source>
</evidence>
<feature type="domain" description="Flp pilus assembly protein RcpC/CpaB" evidence="1">
    <location>
        <begin position="117"/>
        <end position="245"/>
    </location>
</feature>
<protein>
    <recommendedName>
        <fullName evidence="1">Flp pilus assembly protein RcpC/CpaB domain-containing protein</fullName>
    </recommendedName>
</protein>
<reference evidence="2 3" key="1">
    <citation type="journal article" date="2019" name="Int. J. Syst. Evol. Microbiol.">
        <title>The Global Catalogue of Microorganisms (GCM) 10K type strain sequencing project: providing services to taxonomists for standard genome sequencing and annotation.</title>
        <authorList>
            <consortium name="The Broad Institute Genomics Platform"/>
            <consortium name="The Broad Institute Genome Sequencing Center for Infectious Disease"/>
            <person name="Wu L."/>
            <person name="Ma J."/>
        </authorList>
    </citation>
    <scope>NUCLEOTIDE SEQUENCE [LARGE SCALE GENOMIC DNA]</scope>
    <source>
        <strain evidence="2 3">JCM 3367</strain>
    </source>
</reference>
<dbReference type="RefSeq" id="WP_344173840.1">
    <property type="nucleotide sequence ID" value="NZ_BAAARY010000019.1"/>
</dbReference>
<organism evidence="2 3">
    <name type="scientific">Pilimelia columellifera subsp. columellifera</name>
    <dbReference type="NCBI Taxonomy" id="706583"/>
    <lineage>
        <taxon>Bacteria</taxon>
        <taxon>Bacillati</taxon>
        <taxon>Actinomycetota</taxon>
        <taxon>Actinomycetes</taxon>
        <taxon>Micromonosporales</taxon>
        <taxon>Micromonosporaceae</taxon>
        <taxon>Pilimelia</taxon>
    </lineage>
</organism>
<name>A0ABN3NQU0_9ACTN</name>
<gene>
    <name evidence="2" type="ORF">GCM10010201_31590</name>
</gene>
<dbReference type="NCBIfam" id="TIGR03177">
    <property type="entry name" value="pilus_cpaB"/>
    <property type="match status" value="1"/>
</dbReference>
<evidence type="ECO:0000313" key="3">
    <source>
        <dbReference type="Proteomes" id="UP001499978"/>
    </source>
</evidence>
<dbReference type="InterPro" id="IPR017592">
    <property type="entry name" value="Pilus_assmbl_Flp-typ_CpaB"/>
</dbReference>
<sequence>MKRRLLAVLVALLLAVVGCLAVVVYVRSADERAVAGRDPVKVLVAAKRIPAGTSGASLRAGGYVEQVIMPRATVPATAISELSITLDILAVTADIQPSQLLLRGMFGEPTKLTGGLALPEGKLAVSVEVSAAARVAGFVKPGANIAIFNTFTVRAGKGRIPSGDTSINSNAANNHATRVLLPRVEVIAVGEQGTPGSVAGATPSASDAPAKAKTNATIVVTVGVIQSDAERLIHAAQTGTLYLALLDDTATIAPGLGVDNNTLFP</sequence>
<dbReference type="EMBL" id="BAAARY010000019">
    <property type="protein sequence ID" value="GAA2529950.1"/>
    <property type="molecule type" value="Genomic_DNA"/>
</dbReference>
<proteinExistence type="predicted"/>
<dbReference type="PROSITE" id="PS51257">
    <property type="entry name" value="PROKAR_LIPOPROTEIN"/>
    <property type="match status" value="1"/>
</dbReference>
<dbReference type="Proteomes" id="UP001499978">
    <property type="component" value="Unassembled WGS sequence"/>
</dbReference>
<keyword evidence="3" id="KW-1185">Reference proteome</keyword>